<dbReference type="Proteomes" id="UP000261520">
    <property type="component" value="Unplaced"/>
</dbReference>
<organism evidence="1 2">
    <name type="scientific">Periophthalmus magnuspinnatus</name>
    <dbReference type="NCBI Taxonomy" id="409849"/>
    <lineage>
        <taxon>Eukaryota</taxon>
        <taxon>Metazoa</taxon>
        <taxon>Chordata</taxon>
        <taxon>Craniata</taxon>
        <taxon>Vertebrata</taxon>
        <taxon>Euteleostomi</taxon>
        <taxon>Actinopterygii</taxon>
        <taxon>Neopterygii</taxon>
        <taxon>Teleostei</taxon>
        <taxon>Neoteleostei</taxon>
        <taxon>Acanthomorphata</taxon>
        <taxon>Gobiaria</taxon>
        <taxon>Gobiiformes</taxon>
        <taxon>Gobioidei</taxon>
        <taxon>Gobiidae</taxon>
        <taxon>Oxudercinae</taxon>
        <taxon>Periophthalmus</taxon>
    </lineage>
</organism>
<sequence>GLVTSGGFLNDRLTPAVLFNPCVMLLLGPMGPMVSSDDCRGLTGIPVTQSTTQHCGLSVTLHSELYTPTGHTHTHTQSFNSWSHELTVHTSSDQSKLVFFIGNFLLLNISTREEKSHHPFEELVHEKYIYIFI</sequence>
<evidence type="ECO:0000313" key="2">
    <source>
        <dbReference type="Proteomes" id="UP000261520"/>
    </source>
</evidence>
<name>A0A3B4AHL0_9GOBI</name>
<keyword evidence="2" id="KW-1185">Reference proteome</keyword>
<dbReference type="AlphaFoldDB" id="A0A3B4AHL0"/>
<proteinExistence type="predicted"/>
<accession>A0A3B4AHL0</accession>
<dbReference type="Ensembl" id="ENSPMGT00000017028.1">
    <property type="protein sequence ID" value="ENSPMGP00000015961.1"/>
    <property type="gene ID" value="ENSPMGG00000013093.1"/>
</dbReference>
<protein>
    <submittedName>
        <fullName evidence="1">Uncharacterized protein</fullName>
    </submittedName>
</protein>
<evidence type="ECO:0000313" key="1">
    <source>
        <dbReference type="Ensembl" id="ENSPMGP00000015961.1"/>
    </source>
</evidence>
<reference evidence="1" key="2">
    <citation type="submission" date="2025-09" db="UniProtKB">
        <authorList>
            <consortium name="Ensembl"/>
        </authorList>
    </citation>
    <scope>IDENTIFICATION</scope>
</reference>
<reference evidence="1" key="1">
    <citation type="submission" date="2025-08" db="UniProtKB">
        <authorList>
            <consortium name="Ensembl"/>
        </authorList>
    </citation>
    <scope>IDENTIFICATION</scope>
</reference>